<name>A0A5K1EH99_9MAGN</name>
<organism evidence="1">
    <name type="scientific">Nymphaea colorata</name>
    <name type="common">pocket water lily</name>
    <dbReference type="NCBI Taxonomy" id="210225"/>
    <lineage>
        <taxon>Eukaryota</taxon>
        <taxon>Viridiplantae</taxon>
        <taxon>Streptophyta</taxon>
        <taxon>Embryophyta</taxon>
        <taxon>Tracheophyta</taxon>
        <taxon>Spermatophyta</taxon>
        <taxon>Magnoliopsida</taxon>
        <taxon>Nymphaeales</taxon>
        <taxon>Nymphaeaceae</taxon>
        <taxon>Nymphaea</taxon>
    </lineage>
</organism>
<protein>
    <recommendedName>
        <fullName evidence="2">Cleavage/polyadenylation specificity factor A subunit C-terminal domain-containing protein</fullName>
    </recommendedName>
</protein>
<dbReference type="AlphaFoldDB" id="A0A5K1EH99"/>
<proteinExistence type="predicted"/>
<evidence type="ECO:0008006" key="2">
    <source>
        <dbReference type="Google" id="ProtNLM"/>
    </source>
</evidence>
<accession>A0A5K1EH99</accession>
<gene>
    <name evidence="1" type="ORF">NYM_LOCUS21701</name>
</gene>
<reference evidence="1" key="1">
    <citation type="submission" date="2019-09" db="EMBL/GenBank/DDBJ databases">
        <authorList>
            <person name="Zhang L."/>
        </authorList>
    </citation>
    <scope>NUCLEOTIDE SEQUENCE</scope>
</reference>
<sequence length="63" mass="6784">MGVPQILDGDVLSQFLELTSLQQHAILSSDLLGSSGSKTKFSKSTLPVDQVVQLLERLLNSLS</sequence>
<dbReference type="EMBL" id="LR721784">
    <property type="protein sequence ID" value="VVW48074.1"/>
    <property type="molecule type" value="Genomic_DNA"/>
</dbReference>
<evidence type="ECO:0000313" key="1">
    <source>
        <dbReference type="EMBL" id="VVW48074.1"/>
    </source>
</evidence>